<evidence type="ECO:0000256" key="4">
    <source>
        <dbReference type="ARBA" id="ARBA00022679"/>
    </source>
</evidence>
<keyword evidence="2" id="KW-1003">Cell membrane</keyword>
<dbReference type="Proteomes" id="UP000324194">
    <property type="component" value="Chromosome 1"/>
</dbReference>
<keyword evidence="7 8" id="KW-0472">Membrane</keyword>
<name>A0A5E4PJM9_9COXI</name>
<dbReference type="OrthoDB" id="7025480at2"/>
<feature type="transmembrane region" description="Helical" evidence="8">
    <location>
        <begin position="12"/>
        <end position="32"/>
    </location>
</feature>
<dbReference type="GO" id="GO:0005886">
    <property type="term" value="C:plasma membrane"/>
    <property type="evidence" value="ECO:0007669"/>
    <property type="project" value="UniProtKB-SubCell"/>
</dbReference>
<feature type="transmembrane region" description="Helical" evidence="8">
    <location>
        <begin position="291"/>
        <end position="308"/>
    </location>
</feature>
<keyword evidence="3" id="KW-0328">Glycosyltransferase</keyword>
<organism evidence="10 11">
    <name type="scientific">Aquicella siphonis</name>
    <dbReference type="NCBI Taxonomy" id="254247"/>
    <lineage>
        <taxon>Bacteria</taxon>
        <taxon>Pseudomonadati</taxon>
        <taxon>Pseudomonadota</taxon>
        <taxon>Gammaproteobacteria</taxon>
        <taxon>Legionellales</taxon>
        <taxon>Coxiellaceae</taxon>
        <taxon>Aquicella</taxon>
    </lineage>
</organism>
<feature type="transmembrane region" description="Helical" evidence="8">
    <location>
        <begin position="347"/>
        <end position="366"/>
    </location>
</feature>
<reference evidence="10 11" key="1">
    <citation type="submission" date="2019-08" db="EMBL/GenBank/DDBJ databases">
        <authorList>
            <person name="Guy L."/>
        </authorList>
    </citation>
    <scope>NUCLEOTIDE SEQUENCE [LARGE SCALE GENOMIC DNA]</scope>
    <source>
        <strain evidence="10 11">SGT-108</strain>
    </source>
</reference>
<dbReference type="RefSeq" id="WP_148339943.1">
    <property type="nucleotide sequence ID" value="NZ_LR699119.1"/>
</dbReference>
<keyword evidence="6 8" id="KW-1133">Transmembrane helix</keyword>
<feature type="domain" description="Glycosyltransferase RgtA/B/C/D-like" evidence="9">
    <location>
        <begin position="67"/>
        <end position="216"/>
    </location>
</feature>
<evidence type="ECO:0000256" key="5">
    <source>
        <dbReference type="ARBA" id="ARBA00022692"/>
    </source>
</evidence>
<dbReference type="InterPro" id="IPR050297">
    <property type="entry name" value="LipidA_mod_glycosyltrf_83"/>
</dbReference>
<keyword evidence="5 8" id="KW-0812">Transmembrane</keyword>
<proteinExistence type="predicted"/>
<protein>
    <recommendedName>
        <fullName evidence="9">Glycosyltransferase RgtA/B/C/D-like domain-containing protein</fullName>
    </recommendedName>
</protein>
<comment type="subcellular location">
    <subcellularLocation>
        <location evidence="1">Cell membrane</location>
        <topology evidence="1">Multi-pass membrane protein</topology>
    </subcellularLocation>
</comment>
<evidence type="ECO:0000256" key="7">
    <source>
        <dbReference type="ARBA" id="ARBA00023136"/>
    </source>
</evidence>
<dbReference type="InterPro" id="IPR038731">
    <property type="entry name" value="RgtA/B/C-like"/>
</dbReference>
<evidence type="ECO:0000256" key="8">
    <source>
        <dbReference type="SAM" id="Phobius"/>
    </source>
</evidence>
<evidence type="ECO:0000259" key="9">
    <source>
        <dbReference type="Pfam" id="PF13231"/>
    </source>
</evidence>
<accession>A0A5E4PJM9</accession>
<dbReference type="Pfam" id="PF13231">
    <property type="entry name" value="PMT_2"/>
    <property type="match status" value="1"/>
</dbReference>
<keyword evidence="4" id="KW-0808">Transferase</keyword>
<dbReference type="GO" id="GO:0010041">
    <property type="term" value="P:response to iron(III) ion"/>
    <property type="evidence" value="ECO:0007669"/>
    <property type="project" value="TreeGrafter"/>
</dbReference>
<dbReference type="GO" id="GO:0016763">
    <property type="term" value="F:pentosyltransferase activity"/>
    <property type="evidence" value="ECO:0007669"/>
    <property type="project" value="TreeGrafter"/>
</dbReference>
<gene>
    <name evidence="10" type="ORF">AQUSIP_19600</name>
</gene>
<evidence type="ECO:0000256" key="6">
    <source>
        <dbReference type="ARBA" id="ARBA00022989"/>
    </source>
</evidence>
<feature type="transmembrane region" description="Helical" evidence="8">
    <location>
        <begin position="112"/>
        <end position="128"/>
    </location>
</feature>
<feature type="transmembrane region" description="Helical" evidence="8">
    <location>
        <begin position="412"/>
        <end position="435"/>
    </location>
</feature>
<feature type="transmembrane region" description="Helical" evidence="8">
    <location>
        <begin position="164"/>
        <end position="190"/>
    </location>
</feature>
<evidence type="ECO:0000256" key="2">
    <source>
        <dbReference type="ARBA" id="ARBA00022475"/>
    </source>
</evidence>
<sequence>MLAAYRNTLESLIIFCLGLILFVIGSGSREILGFDSRFYLFALEMWRYGTSWFPMTYHLPYPDYPAASTLLIYLSARLLGGVSKLSAVLPSAVLAAATLVLTYRIGSQHSRRFGWCAVFFLLLTLTFIKSARSIALDMYPTVICAGVFYLIYSADRANHPNRGLWVYPLLFLGFAFRGPIGLVMPAGVICAYYLQTKNIRKLLLSGFAALLLLFVCTAALLVLARHTGGDIFMREVMRMEVLGRMDNPYLPVYFYFTDSFGSYALAYPVACLVLPGVAYYFSRESSSEMKLVYLLFGWMAIILAGMSIPDDKKVRYILPMLPAAALIASYPFIAPARQRYFVLLRKALARVFLVLPLLFFLGVLFIRYDEHAHSLSLGIRYTVILVLLSVLQVISLILFYAGQFRSVREPGLLCVSALSFIFTFLYCIEPIQLYFDKARDFVQAVEAKRNLRSARLVFYREKPDGLPIKYLINMNSLDQPEFIDNESALMRFAPAAFFVTSQAYYDALPVPVAARFRIIAKNRLGHVPVVVFTNREGLE</sequence>
<feature type="transmembrane region" description="Helical" evidence="8">
    <location>
        <begin position="260"/>
        <end position="279"/>
    </location>
</feature>
<dbReference type="KEGG" id="asip:AQUSIP_19600"/>
<dbReference type="PANTHER" id="PTHR33908">
    <property type="entry name" value="MANNOSYLTRANSFERASE YKCB-RELATED"/>
    <property type="match status" value="1"/>
</dbReference>
<dbReference type="AlphaFoldDB" id="A0A5E4PJM9"/>
<feature type="transmembrane region" description="Helical" evidence="8">
    <location>
        <begin position="314"/>
        <end position="335"/>
    </location>
</feature>
<evidence type="ECO:0000313" key="11">
    <source>
        <dbReference type="Proteomes" id="UP000324194"/>
    </source>
</evidence>
<evidence type="ECO:0000256" key="1">
    <source>
        <dbReference type="ARBA" id="ARBA00004651"/>
    </source>
</evidence>
<dbReference type="EMBL" id="LR699119">
    <property type="protein sequence ID" value="VVC76637.1"/>
    <property type="molecule type" value="Genomic_DNA"/>
</dbReference>
<feature type="transmembrane region" description="Helical" evidence="8">
    <location>
        <begin position="87"/>
        <end position="106"/>
    </location>
</feature>
<dbReference type="GO" id="GO:0009103">
    <property type="term" value="P:lipopolysaccharide biosynthetic process"/>
    <property type="evidence" value="ECO:0007669"/>
    <property type="project" value="UniProtKB-ARBA"/>
</dbReference>
<feature type="transmembrane region" description="Helical" evidence="8">
    <location>
        <begin position="202"/>
        <end position="224"/>
    </location>
</feature>
<dbReference type="PANTHER" id="PTHR33908:SF3">
    <property type="entry name" value="UNDECAPRENYL PHOSPHATE-ALPHA-4-AMINO-4-DEOXY-L-ARABINOSE ARABINOSYL TRANSFERASE"/>
    <property type="match status" value="1"/>
</dbReference>
<keyword evidence="11" id="KW-1185">Reference proteome</keyword>
<evidence type="ECO:0000256" key="3">
    <source>
        <dbReference type="ARBA" id="ARBA00022676"/>
    </source>
</evidence>
<evidence type="ECO:0000313" key="10">
    <source>
        <dbReference type="EMBL" id="VVC76637.1"/>
    </source>
</evidence>
<feature type="transmembrane region" description="Helical" evidence="8">
    <location>
        <begin position="378"/>
        <end position="400"/>
    </location>
</feature>